<accession>A0ABQ9JL95</accession>
<comment type="caution">
    <text evidence="2">The sequence shown here is derived from an EMBL/GenBank/DDBJ whole genome shotgun (WGS) entry which is preliminary data.</text>
</comment>
<reference evidence="2" key="1">
    <citation type="journal article" date="2023" name="Insect Mol. Biol.">
        <title>Genome sequencing provides insights into the evolution of gene families encoding plant cell wall-degrading enzymes in longhorned beetles.</title>
        <authorList>
            <person name="Shin N.R."/>
            <person name="Okamura Y."/>
            <person name="Kirsch R."/>
            <person name="Pauchet Y."/>
        </authorList>
    </citation>
    <scope>NUCLEOTIDE SEQUENCE</scope>
    <source>
        <strain evidence="2">MMC_N1</strain>
    </source>
</reference>
<dbReference type="Proteomes" id="UP001162164">
    <property type="component" value="Unassembled WGS sequence"/>
</dbReference>
<evidence type="ECO:0000313" key="3">
    <source>
        <dbReference type="Proteomes" id="UP001162164"/>
    </source>
</evidence>
<keyword evidence="3" id="KW-1185">Reference proteome</keyword>
<sequence>MKQELVLIRSSNDLDCIYSNDLNELPKITITKLFWKVPHVSVSMAEQLRLTKLLNKNFAMSTKNLILISSPAPLIVTMKILELVWSVVGDFFPYENFNYICGGPSPPTNLTQVWNDEDWPFLYCCNIKNSRRIFNRFSAYENLIFSL</sequence>
<proteinExistence type="predicted"/>
<dbReference type="Pfam" id="PF21738">
    <property type="entry name" value="DJR-like_dom"/>
    <property type="match status" value="1"/>
</dbReference>
<name>A0ABQ9JL95_9CUCU</name>
<gene>
    <name evidence="2" type="ORF">NQ317_005801</name>
</gene>
<protein>
    <recommendedName>
        <fullName evidence="1">Double jelly roll-like domain-containing protein</fullName>
    </recommendedName>
</protein>
<evidence type="ECO:0000313" key="2">
    <source>
        <dbReference type="EMBL" id="KAJ8978398.1"/>
    </source>
</evidence>
<organism evidence="2 3">
    <name type="scientific">Molorchus minor</name>
    <dbReference type="NCBI Taxonomy" id="1323400"/>
    <lineage>
        <taxon>Eukaryota</taxon>
        <taxon>Metazoa</taxon>
        <taxon>Ecdysozoa</taxon>
        <taxon>Arthropoda</taxon>
        <taxon>Hexapoda</taxon>
        <taxon>Insecta</taxon>
        <taxon>Pterygota</taxon>
        <taxon>Neoptera</taxon>
        <taxon>Endopterygota</taxon>
        <taxon>Coleoptera</taxon>
        <taxon>Polyphaga</taxon>
        <taxon>Cucujiformia</taxon>
        <taxon>Chrysomeloidea</taxon>
        <taxon>Cerambycidae</taxon>
        <taxon>Lamiinae</taxon>
        <taxon>Monochamini</taxon>
        <taxon>Molorchus</taxon>
    </lineage>
</organism>
<evidence type="ECO:0000259" key="1">
    <source>
        <dbReference type="Pfam" id="PF21738"/>
    </source>
</evidence>
<dbReference type="EMBL" id="JAPWTJ010000442">
    <property type="protein sequence ID" value="KAJ8978398.1"/>
    <property type="molecule type" value="Genomic_DNA"/>
</dbReference>
<feature type="domain" description="Double jelly roll-like" evidence="1">
    <location>
        <begin position="2"/>
        <end position="59"/>
    </location>
</feature>
<dbReference type="InterPro" id="IPR049512">
    <property type="entry name" value="DJR-like_dom"/>
</dbReference>